<dbReference type="AlphaFoldDB" id="J9B2E4"/>
<proteinExistence type="predicted"/>
<feature type="transmembrane region" description="Helical" evidence="1">
    <location>
        <begin position="39"/>
        <end position="64"/>
    </location>
</feature>
<keyword evidence="1" id="KW-0472">Membrane</keyword>
<sequence>MNSRRNYVTIRDLSRSRNCLKVLKTFSTEFSTITKTSLYIVYAIILIYVKVLFQSSSLSYYSYLRNIDNRLYGRGLIKEIPIKSSALVINWQSICHSAANRYEKSNVEM</sequence>
<gene>
    <name evidence="2" type="ORF">WUBG_08001</name>
</gene>
<evidence type="ECO:0000256" key="1">
    <source>
        <dbReference type="SAM" id="Phobius"/>
    </source>
</evidence>
<evidence type="ECO:0000313" key="2">
    <source>
        <dbReference type="EMBL" id="EJW81090.1"/>
    </source>
</evidence>
<protein>
    <submittedName>
        <fullName evidence="2">Uncharacterized protein</fullName>
    </submittedName>
</protein>
<keyword evidence="1" id="KW-0812">Transmembrane</keyword>
<evidence type="ECO:0000313" key="3">
    <source>
        <dbReference type="Proteomes" id="UP000004810"/>
    </source>
</evidence>
<organism evidence="2 3">
    <name type="scientific">Wuchereria bancrofti</name>
    <dbReference type="NCBI Taxonomy" id="6293"/>
    <lineage>
        <taxon>Eukaryota</taxon>
        <taxon>Metazoa</taxon>
        <taxon>Ecdysozoa</taxon>
        <taxon>Nematoda</taxon>
        <taxon>Chromadorea</taxon>
        <taxon>Rhabditida</taxon>
        <taxon>Spirurina</taxon>
        <taxon>Spiruromorpha</taxon>
        <taxon>Filarioidea</taxon>
        <taxon>Onchocercidae</taxon>
        <taxon>Wuchereria</taxon>
    </lineage>
</organism>
<comment type="caution">
    <text evidence="2">The sequence shown here is derived from an EMBL/GenBank/DDBJ whole genome shotgun (WGS) entry which is preliminary data.</text>
</comment>
<dbReference type="EMBL" id="ADBV01003931">
    <property type="protein sequence ID" value="EJW81090.1"/>
    <property type="molecule type" value="Genomic_DNA"/>
</dbReference>
<name>J9B2E4_WUCBA</name>
<keyword evidence="1" id="KW-1133">Transmembrane helix</keyword>
<accession>J9B2E4</accession>
<dbReference type="Proteomes" id="UP000004810">
    <property type="component" value="Unassembled WGS sequence"/>
</dbReference>
<reference evidence="3" key="1">
    <citation type="submission" date="2012-08" db="EMBL/GenBank/DDBJ databases">
        <title>The Genome Sequence of Wuchereria bancrofti.</title>
        <authorList>
            <person name="Nutman T.B."/>
            <person name="Fink D.L."/>
            <person name="Russ C."/>
            <person name="Young S."/>
            <person name="Zeng Q."/>
            <person name="Koehrsen M."/>
            <person name="Alvarado L."/>
            <person name="Berlin A."/>
            <person name="Chapman S.B."/>
            <person name="Chen Z."/>
            <person name="Freedman E."/>
            <person name="Gellesch M."/>
            <person name="Goldberg J."/>
            <person name="Griggs A."/>
            <person name="Gujja S."/>
            <person name="Heilman E.R."/>
            <person name="Heiman D."/>
            <person name="Hepburn T."/>
            <person name="Howarth C."/>
            <person name="Jen D."/>
            <person name="Larson L."/>
            <person name="Lewis B."/>
            <person name="Mehta T."/>
            <person name="Park D."/>
            <person name="Pearson M."/>
            <person name="Roberts A."/>
            <person name="Saif S."/>
            <person name="Shea T."/>
            <person name="Shenoy N."/>
            <person name="Sisk P."/>
            <person name="Stolte C."/>
            <person name="Sykes S."/>
            <person name="Walk T."/>
            <person name="White J."/>
            <person name="Yandava C."/>
            <person name="Haas B."/>
            <person name="Henn M.R."/>
            <person name="Nusbaum C."/>
            <person name="Birren B."/>
        </authorList>
    </citation>
    <scope>NUCLEOTIDE SEQUENCE [LARGE SCALE GENOMIC DNA]</scope>
    <source>
        <strain evidence="3">NA</strain>
    </source>
</reference>